<proteinExistence type="predicted"/>
<evidence type="ECO:0000313" key="3">
    <source>
        <dbReference type="EMBL" id="QWZ09329.1"/>
    </source>
</evidence>
<gene>
    <name evidence="3" type="ORF">KRR39_05990</name>
</gene>
<protein>
    <recommendedName>
        <fullName evidence="5">Sensor domain-containing protein</fullName>
    </recommendedName>
</protein>
<reference evidence="3" key="1">
    <citation type="submission" date="2021-06" db="EMBL/GenBank/DDBJ databases">
        <title>Complete genome sequence of Nocardioides sp. G188.</title>
        <authorList>
            <person name="Im W.-T."/>
        </authorList>
    </citation>
    <scope>NUCLEOTIDE SEQUENCE</scope>
    <source>
        <strain evidence="3">G188</strain>
    </source>
</reference>
<accession>A0A975T0H5</accession>
<name>A0A975T0H5_9ACTN</name>
<dbReference type="RefSeq" id="WP_216941175.1">
    <property type="nucleotide sequence ID" value="NZ_CP077062.1"/>
</dbReference>
<keyword evidence="4" id="KW-1185">Reference proteome</keyword>
<evidence type="ECO:0000256" key="2">
    <source>
        <dbReference type="SAM" id="SignalP"/>
    </source>
</evidence>
<evidence type="ECO:0008006" key="5">
    <source>
        <dbReference type="Google" id="ProtNLM"/>
    </source>
</evidence>
<organism evidence="3 4">
    <name type="scientific">Nocardioides panacis</name>
    <dbReference type="NCBI Taxonomy" id="2849501"/>
    <lineage>
        <taxon>Bacteria</taxon>
        <taxon>Bacillati</taxon>
        <taxon>Actinomycetota</taxon>
        <taxon>Actinomycetes</taxon>
        <taxon>Propionibacteriales</taxon>
        <taxon>Nocardioidaceae</taxon>
        <taxon>Nocardioides</taxon>
    </lineage>
</organism>
<dbReference type="KEGG" id="nps:KRR39_05990"/>
<feature type="compositionally biased region" description="Low complexity" evidence="1">
    <location>
        <begin position="38"/>
        <end position="89"/>
    </location>
</feature>
<dbReference type="Proteomes" id="UP000683575">
    <property type="component" value="Chromosome"/>
</dbReference>
<feature type="signal peptide" evidence="2">
    <location>
        <begin position="1"/>
        <end position="26"/>
    </location>
</feature>
<keyword evidence="2" id="KW-0732">Signal</keyword>
<sequence length="275" mass="28010">MNQPRAFARPTVALAALACLATVALTGCNDATSTATQSATAATSSAPTDDATTGATTDAADPSSAPATPAPTTTSAAPSPSEPVSSAPAGTGGLRSRLLAAADVPGFNDGFRWTGGRTRSQEPRTPVGTCQRFAMTSIGATDVAVRDYRPVAAGASDHASELVAEFPDATTARRAFAVLKAWRAQCADQLGRFKTSEVGDLQDVSVAGGTGGWYLLTYGPVAGDPDASFFDAQGLAVVGTRIAMVEMVLAGQDYNYESGQEPMVAAVQRATDRLG</sequence>
<dbReference type="PROSITE" id="PS51257">
    <property type="entry name" value="PROKAR_LIPOPROTEIN"/>
    <property type="match status" value="1"/>
</dbReference>
<evidence type="ECO:0000256" key="1">
    <source>
        <dbReference type="SAM" id="MobiDB-lite"/>
    </source>
</evidence>
<feature type="chain" id="PRO_5039086189" description="Sensor domain-containing protein" evidence="2">
    <location>
        <begin position="27"/>
        <end position="275"/>
    </location>
</feature>
<feature type="region of interest" description="Disordered" evidence="1">
    <location>
        <begin position="38"/>
        <end position="92"/>
    </location>
</feature>
<evidence type="ECO:0000313" key="4">
    <source>
        <dbReference type="Proteomes" id="UP000683575"/>
    </source>
</evidence>
<dbReference type="AlphaFoldDB" id="A0A975T0H5"/>
<dbReference type="EMBL" id="CP077062">
    <property type="protein sequence ID" value="QWZ09329.1"/>
    <property type="molecule type" value="Genomic_DNA"/>
</dbReference>